<feature type="chain" id="PRO_5047368766" evidence="1">
    <location>
        <begin position="24"/>
        <end position="665"/>
    </location>
</feature>
<evidence type="ECO:0000313" key="3">
    <source>
        <dbReference type="EMBL" id="MBP2027238.1"/>
    </source>
</evidence>
<evidence type="ECO:0000256" key="1">
    <source>
        <dbReference type="SAM" id="SignalP"/>
    </source>
</evidence>
<dbReference type="PANTHER" id="PTHR40446:SF2">
    <property type="entry name" value="N-ACETYLGLUCOSAMINE-1-PHOSPHODIESTER ALPHA-N-ACETYLGLUCOSAMINIDASE"/>
    <property type="match status" value="1"/>
</dbReference>
<keyword evidence="1" id="KW-0732">Signal</keyword>
<evidence type="ECO:0000313" key="4">
    <source>
        <dbReference type="Proteomes" id="UP001314903"/>
    </source>
</evidence>
<dbReference type="PANTHER" id="PTHR40446">
    <property type="entry name" value="N-ACETYLGLUCOSAMINE-1-PHOSPHODIESTER ALPHA-N-ACETYLGLUCOSAMINIDASE"/>
    <property type="match status" value="1"/>
</dbReference>
<name>A0ABS4KHH4_9FIRM</name>
<accession>A0ABS4KHH4</accession>
<dbReference type="RefSeq" id="WP_209660130.1">
    <property type="nucleotide sequence ID" value="NZ_JAGGLI010000009.1"/>
</dbReference>
<comment type="caution">
    <text evidence="3">The sequence shown here is derived from an EMBL/GenBank/DDBJ whole genome shotgun (WGS) entry which is preliminary data.</text>
</comment>
<reference evidence="3 4" key="1">
    <citation type="submission" date="2021-03" db="EMBL/GenBank/DDBJ databases">
        <title>Genomic Encyclopedia of Type Strains, Phase IV (KMG-IV): sequencing the most valuable type-strain genomes for metagenomic binning, comparative biology and taxonomic classification.</title>
        <authorList>
            <person name="Goeker M."/>
        </authorList>
    </citation>
    <scope>NUCLEOTIDE SEQUENCE [LARGE SCALE GENOMIC DNA]</scope>
    <source>
        <strain evidence="3 4">DSM 27512</strain>
    </source>
</reference>
<gene>
    <name evidence="3" type="ORF">J2Z35_001032</name>
</gene>
<organism evidence="3 4">
    <name type="scientific">Acetoanaerobium pronyense</name>
    <dbReference type="NCBI Taxonomy" id="1482736"/>
    <lineage>
        <taxon>Bacteria</taxon>
        <taxon>Bacillati</taxon>
        <taxon>Bacillota</taxon>
        <taxon>Clostridia</taxon>
        <taxon>Peptostreptococcales</taxon>
        <taxon>Filifactoraceae</taxon>
        <taxon>Acetoanaerobium</taxon>
    </lineage>
</organism>
<dbReference type="InterPro" id="IPR018711">
    <property type="entry name" value="NAGPA"/>
</dbReference>
<feature type="signal peptide" evidence="1">
    <location>
        <begin position="1"/>
        <end position="23"/>
    </location>
</feature>
<dbReference type="Pfam" id="PF09992">
    <property type="entry name" value="NAGPA"/>
    <property type="match status" value="1"/>
</dbReference>
<keyword evidence="4" id="KW-1185">Reference proteome</keyword>
<dbReference type="Proteomes" id="UP001314903">
    <property type="component" value="Unassembled WGS sequence"/>
</dbReference>
<dbReference type="EMBL" id="JAGGLI010000009">
    <property type="protein sequence ID" value="MBP2027238.1"/>
    <property type="molecule type" value="Genomic_DNA"/>
</dbReference>
<feature type="domain" description="Phosphodiester glycosidase" evidence="2">
    <location>
        <begin position="200"/>
        <end position="367"/>
    </location>
</feature>
<protein>
    <submittedName>
        <fullName evidence="3">Exopolysaccharide biosynthesis protein</fullName>
    </submittedName>
</protein>
<sequence length="665" mass="72095">MKKRLAALILCFSIMMTPTLGFASMIDESRNVINLSQGVSLTKINSLYENGQQGVNILDIDLKNPSVKIDLLFNQNGFAQRTKLSNMVNQSSGVIAAVNGDFFSMSNPGFSLGPMVKDGKQLSNAHYEQNKYASFMVDVNNSPIMAYINPGVQIENQSRNIKVDISAINKPSKDFGNIVIYTSEYVKNSPGANGTYFDLCEIVVENDIVREVRFGQGPVAIPQNGYVILAGGANSYLLQGAFGVGEKVNILTDISMNHQNVKTAVGGGTMLLRNGQDVPLTQEVKGKSQRTAMGVTSDQRILIVTVDGRKAPYIGMDERDLQQYMKSLGAKDAMMLDGGGSTQMIADGKIQNNMTGSERDLVNALAVKSTTQSGPIASIEINPLKETVFVGDKVELVIRGFDSSKNPILDITTPSYSVGSEGFSGSFDGRNFTFSSAGTGHITASYGGVTGRVEVQVLPKNAPDSRFVQNIQGQSIASVFGDMKGSDSVFDDAIRAFMQSAASASQQVIMMDNSDKVFQGGVSAPTEEFSGAYKYKNHAGATFISVDNKNGGVSKVNGQWAYLKGLIDKGEQNVVIFLQGSSTMGTPREQEAFDSMIQNAGKTKNIYIVYKANDFSSRMDGSVSYIGMPDYKNIKKTNLYEDIKYLSFMNQDGKLVYTFQKIFSN</sequence>
<proteinExistence type="predicted"/>
<evidence type="ECO:0000259" key="2">
    <source>
        <dbReference type="Pfam" id="PF09992"/>
    </source>
</evidence>